<reference evidence="5" key="2">
    <citation type="submission" date="2015-04" db="EMBL/GenBank/DDBJ databases">
        <title>The complete genome sequence of Erythrobacter sp. s21-N3.</title>
        <authorList>
            <person name="Zhuang L."/>
            <person name="Liu Y."/>
            <person name="Shao Z."/>
        </authorList>
    </citation>
    <scope>NUCLEOTIDE SEQUENCE [LARGE SCALE GENOMIC DNA]</scope>
    <source>
        <strain evidence="5">s21-N3</strain>
    </source>
</reference>
<name>A0A0H4VAT2_9SPHN</name>
<dbReference type="KEGG" id="ery:CP97_06115"/>
<reference evidence="4 5" key="1">
    <citation type="journal article" date="2015" name="Int. J. Syst. Evol. Microbiol.">
        <title>Erythrobacter atlanticus sp. nov., a bacterium from ocean sediment able to degrade polycyclic aromatic hydrocarbons.</title>
        <authorList>
            <person name="Zhuang L."/>
            <person name="Liu Y."/>
            <person name="Wang L."/>
            <person name="Wang W."/>
            <person name="Shao Z."/>
        </authorList>
    </citation>
    <scope>NUCLEOTIDE SEQUENCE [LARGE SCALE GENOMIC DNA]</scope>
    <source>
        <strain evidence="5">s21-N3</strain>
    </source>
</reference>
<dbReference type="EMBL" id="CP011310">
    <property type="protein sequence ID" value="AKQ41687.1"/>
    <property type="molecule type" value="Genomic_DNA"/>
</dbReference>
<dbReference type="PANTHER" id="PTHR46470">
    <property type="entry name" value="N-ACYLNEURAMINATE-9-PHOSPHATASE"/>
    <property type="match status" value="1"/>
</dbReference>
<dbReference type="SUPFAM" id="SSF56784">
    <property type="entry name" value="HAD-like"/>
    <property type="match status" value="1"/>
</dbReference>
<evidence type="ECO:0000256" key="3">
    <source>
        <dbReference type="ARBA" id="ARBA00022842"/>
    </source>
</evidence>
<evidence type="ECO:0000256" key="1">
    <source>
        <dbReference type="ARBA" id="ARBA00022723"/>
    </source>
</evidence>
<dbReference type="SFLD" id="SFLDS00003">
    <property type="entry name" value="Haloacid_Dehalogenase"/>
    <property type="match status" value="1"/>
</dbReference>
<keyword evidence="3" id="KW-0460">Magnesium</keyword>
<protein>
    <recommendedName>
        <fullName evidence="6">Hydrolase of the HAD superfamily</fullName>
    </recommendedName>
</protein>
<dbReference type="GO" id="GO:0046872">
    <property type="term" value="F:metal ion binding"/>
    <property type="evidence" value="ECO:0007669"/>
    <property type="project" value="UniProtKB-KW"/>
</dbReference>
<keyword evidence="1" id="KW-0479">Metal-binding</keyword>
<dbReference type="InterPro" id="IPR023214">
    <property type="entry name" value="HAD_sf"/>
</dbReference>
<dbReference type="SFLD" id="SFLDG01129">
    <property type="entry name" value="C1.5:_HAD__Beta-PGM__Phosphata"/>
    <property type="match status" value="1"/>
</dbReference>
<dbReference type="Gene3D" id="1.20.120.710">
    <property type="entry name" value="Haloacid dehalogenase hydrolase-like domain"/>
    <property type="match status" value="1"/>
</dbReference>
<gene>
    <name evidence="4" type="ORF">CP97_06115</name>
</gene>
<organism evidence="4 5">
    <name type="scientific">Aurantiacibacter atlanticus</name>
    <dbReference type="NCBI Taxonomy" id="1648404"/>
    <lineage>
        <taxon>Bacteria</taxon>
        <taxon>Pseudomonadati</taxon>
        <taxon>Pseudomonadota</taxon>
        <taxon>Alphaproteobacteria</taxon>
        <taxon>Sphingomonadales</taxon>
        <taxon>Erythrobacteraceae</taxon>
        <taxon>Aurantiacibacter</taxon>
    </lineage>
</organism>
<evidence type="ECO:0000313" key="5">
    <source>
        <dbReference type="Proteomes" id="UP000059113"/>
    </source>
</evidence>
<keyword evidence="5" id="KW-1185">Reference proteome</keyword>
<accession>A0A0H4VAT2</accession>
<dbReference type="Proteomes" id="UP000059113">
    <property type="component" value="Chromosome"/>
</dbReference>
<dbReference type="PANTHER" id="PTHR46470:SF2">
    <property type="entry name" value="GLYCERALDEHYDE 3-PHOSPHATE PHOSPHATASE"/>
    <property type="match status" value="1"/>
</dbReference>
<dbReference type="GO" id="GO:0016791">
    <property type="term" value="F:phosphatase activity"/>
    <property type="evidence" value="ECO:0007669"/>
    <property type="project" value="TreeGrafter"/>
</dbReference>
<evidence type="ECO:0000256" key="2">
    <source>
        <dbReference type="ARBA" id="ARBA00022801"/>
    </source>
</evidence>
<dbReference type="STRING" id="1648404.CP97_06115"/>
<dbReference type="InterPro" id="IPR036412">
    <property type="entry name" value="HAD-like_sf"/>
</dbReference>
<dbReference type="Pfam" id="PF00702">
    <property type="entry name" value="Hydrolase"/>
    <property type="match status" value="1"/>
</dbReference>
<proteinExistence type="predicted"/>
<evidence type="ECO:0008006" key="6">
    <source>
        <dbReference type="Google" id="ProtNLM"/>
    </source>
</evidence>
<dbReference type="Gene3D" id="3.40.50.1000">
    <property type="entry name" value="HAD superfamily/HAD-like"/>
    <property type="match status" value="1"/>
</dbReference>
<sequence>MSAPVLVFDLDDTLYLERDFARSGFAALDDYLNSSRGLAGFAEACSRKFDAGIRGNIFNAALEELGCAEEDTFIHELVNLYRSHEPRISLADDARIFLDNNRQPLALITDGPAATQNAKIDGLGIRSTFGHIVTTGAWPKGFGKPHPRSFKQVMAWSGQKAGDHIYIADNPAKDFLAPRDLGWRTVQINREGRVHDPVPPSLAHCADNEIETLDQLAGVLAL</sequence>
<keyword evidence="2" id="KW-0378">Hydrolase</keyword>
<dbReference type="PATRIC" id="fig|1648404.4.peg.1278"/>
<evidence type="ECO:0000313" key="4">
    <source>
        <dbReference type="EMBL" id="AKQ41687.1"/>
    </source>
</evidence>
<dbReference type="InterPro" id="IPR051400">
    <property type="entry name" value="HAD-like_hydrolase"/>
</dbReference>
<dbReference type="AlphaFoldDB" id="A0A0H4VAT2"/>